<dbReference type="EMBL" id="AOLV01000025">
    <property type="protein sequence ID" value="EPX84396.1"/>
    <property type="molecule type" value="Genomic_DNA"/>
</dbReference>
<name>S9QSL9_9RHOB</name>
<gene>
    <name evidence="2" type="ORF">ruthe_02199</name>
</gene>
<accession>S9QSL9</accession>
<organism evidence="2 3">
    <name type="scientific">Rubellimicrobium thermophilum DSM 16684</name>
    <dbReference type="NCBI Taxonomy" id="1123069"/>
    <lineage>
        <taxon>Bacteria</taxon>
        <taxon>Pseudomonadati</taxon>
        <taxon>Pseudomonadota</taxon>
        <taxon>Alphaproteobacteria</taxon>
        <taxon>Rhodobacterales</taxon>
        <taxon>Roseobacteraceae</taxon>
        <taxon>Rubellimicrobium</taxon>
    </lineage>
</organism>
<protein>
    <submittedName>
        <fullName evidence="2">Uncharacterized protein</fullName>
    </submittedName>
</protein>
<evidence type="ECO:0000313" key="3">
    <source>
        <dbReference type="Proteomes" id="UP000015346"/>
    </source>
</evidence>
<dbReference type="RefSeq" id="WP_021098282.1">
    <property type="nucleotide sequence ID" value="NZ_KE557322.1"/>
</dbReference>
<dbReference type="AlphaFoldDB" id="S9QSL9"/>
<evidence type="ECO:0000256" key="1">
    <source>
        <dbReference type="SAM" id="MobiDB-lite"/>
    </source>
</evidence>
<sequence length="67" mass="7454">MPDLPPARSVRRAPLGGEPHGHVVLRHEERLLRRRRLVTTGGRDSWSICLRPPMSGRGMPSCSRMGG</sequence>
<dbReference type="HOGENOM" id="CLU_2809819_0_0_5"/>
<keyword evidence="3" id="KW-1185">Reference proteome</keyword>
<comment type="caution">
    <text evidence="2">The sequence shown here is derived from an EMBL/GenBank/DDBJ whole genome shotgun (WGS) entry which is preliminary data.</text>
</comment>
<feature type="region of interest" description="Disordered" evidence="1">
    <location>
        <begin position="1"/>
        <end position="21"/>
    </location>
</feature>
<dbReference type="Proteomes" id="UP000015346">
    <property type="component" value="Unassembled WGS sequence"/>
</dbReference>
<evidence type="ECO:0000313" key="2">
    <source>
        <dbReference type="EMBL" id="EPX84396.1"/>
    </source>
</evidence>
<proteinExistence type="predicted"/>
<reference evidence="2 3" key="1">
    <citation type="journal article" date="2013" name="Stand. Genomic Sci.">
        <title>Genome sequence of the reddish-pigmented Rubellimicrobium thermophilum type strain (DSM 16684(T)), a member of the Roseobacter clade.</title>
        <authorList>
            <person name="Fiebig A."/>
            <person name="Riedel T."/>
            <person name="Gronow S."/>
            <person name="Petersen J."/>
            <person name="Klenk H.P."/>
            <person name="Goker M."/>
        </authorList>
    </citation>
    <scope>NUCLEOTIDE SEQUENCE [LARGE SCALE GENOMIC DNA]</scope>
    <source>
        <strain evidence="2 3">DSM 16684</strain>
    </source>
</reference>
<dbReference type="STRING" id="1123069.ruthe_02199"/>